<comment type="similarity">
    <text evidence="2 6">Belongs to the major facilitator superfamily. Proton-dependent oligopeptide transporter (POT/PTR) (TC 2.A.17) family.</text>
</comment>
<keyword evidence="4 7" id="KW-1133">Transmembrane helix</keyword>
<comment type="caution">
    <text evidence="8">The sequence shown here is derived from an EMBL/GenBank/DDBJ whole genome shotgun (WGS) entry which is preliminary data.</text>
</comment>
<keyword evidence="9" id="KW-1185">Reference proteome</keyword>
<evidence type="ECO:0000256" key="7">
    <source>
        <dbReference type="SAM" id="Phobius"/>
    </source>
</evidence>
<accession>A0A420YE65</accession>
<evidence type="ECO:0000256" key="2">
    <source>
        <dbReference type="ARBA" id="ARBA00005982"/>
    </source>
</evidence>
<sequence>MSGANGLLAAFLGDQYTTEDGAIVTTRSGERIRVDRARTVESMYNAYYWCINVGGLSGIATTSLELHVGFWAAFLLPLCALSISAAVLVLGRNRLTRTAVHPSALPDALRAMWLAIRGGFSLDDARPSHQALKHRRQVPWTDVFVDELQRALAACRILFAAWPVLWLCRGQINNNLVAQAAQMQTSGVPNDMMYNANPIIIIIFMPLVDRFLFPWLRRSGFTLSPVTRLVWGFGLEALAMAMAAIV</sequence>
<protein>
    <recommendedName>
        <fullName evidence="10">Peptide transporter ptr2</fullName>
    </recommendedName>
</protein>
<feature type="transmembrane region" description="Helical" evidence="7">
    <location>
        <begin position="70"/>
        <end position="91"/>
    </location>
</feature>
<dbReference type="Gene3D" id="1.20.1250.20">
    <property type="entry name" value="MFS general substrate transporter like domains"/>
    <property type="match status" value="1"/>
</dbReference>
<evidence type="ECO:0000256" key="6">
    <source>
        <dbReference type="RuleBase" id="RU003755"/>
    </source>
</evidence>
<gene>
    <name evidence="8" type="ORF">DL546_008452</name>
</gene>
<dbReference type="InterPro" id="IPR018456">
    <property type="entry name" value="PTR2_symporter_CS"/>
</dbReference>
<dbReference type="GO" id="GO:0016020">
    <property type="term" value="C:membrane"/>
    <property type="evidence" value="ECO:0007669"/>
    <property type="project" value="UniProtKB-SubCell"/>
</dbReference>
<reference evidence="8 9" key="1">
    <citation type="submission" date="2018-08" db="EMBL/GenBank/DDBJ databases">
        <title>Draft genome of the lignicolous fungus Coniochaeta pulveracea.</title>
        <authorList>
            <person name="Borstlap C.J."/>
            <person name="De Witt R.N."/>
            <person name="Botha A."/>
            <person name="Volschenk H."/>
        </authorList>
    </citation>
    <scope>NUCLEOTIDE SEQUENCE [LARGE SCALE GENOMIC DNA]</scope>
    <source>
        <strain evidence="8 9">CAB683</strain>
    </source>
</reference>
<evidence type="ECO:0000256" key="5">
    <source>
        <dbReference type="ARBA" id="ARBA00023136"/>
    </source>
</evidence>
<organism evidence="8 9">
    <name type="scientific">Coniochaeta pulveracea</name>
    <dbReference type="NCBI Taxonomy" id="177199"/>
    <lineage>
        <taxon>Eukaryota</taxon>
        <taxon>Fungi</taxon>
        <taxon>Dikarya</taxon>
        <taxon>Ascomycota</taxon>
        <taxon>Pezizomycotina</taxon>
        <taxon>Sordariomycetes</taxon>
        <taxon>Sordariomycetidae</taxon>
        <taxon>Coniochaetales</taxon>
        <taxon>Coniochaetaceae</taxon>
        <taxon>Coniochaeta</taxon>
    </lineage>
</organism>
<evidence type="ECO:0000256" key="4">
    <source>
        <dbReference type="ARBA" id="ARBA00022989"/>
    </source>
</evidence>
<dbReference type="PANTHER" id="PTHR11654">
    <property type="entry name" value="OLIGOPEPTIDE TRANSPORTER-RELATED"/>
    <property type="match status" value="1"/>
</dbReference>
<dbReference type="GO" id="GO:0022857">
    <property type="term" value="F:transmembrane transporter activity"/>
    <property type="evidence" value="ECO:0007669"/>
    <property type="project" value="InterPro"/>
</dbReference>
<dbReference type="InterPro" id="IPR000109">
    <property type="entry name" value="POT_fam"/>
</dbReference>
<keyword evidence="5 7" id="KW-0472">Membrane</keyword>
<dbReference type="PROSITE" id="PS01023">
    <property type="entry name" value="PTR2_2"/>
    <property type="match status" value="1"/>
</dbReference>
<evidence type="ECO:0000313" key="9">
    <source>
        <dbReference type="Proteomes" id="UP000275385"/>
    </source>
</evidence>
<evidence type="ECO:0000313" key="8">
    <source>
        <dbReference type="EMBL" id="RKU46176.1"/>
    </source>
</evidence>
<dbReference type="Proteomes" id="UP000275385">
    <property type="component" value="Unassembled WGS sequence"/>
</dbReference>
<evidence type="ECO:0008006" key="10">
    <source>
        <dbReference type="Google" id="ProtNLM"/>
    </source>
</evidence>
<dbReference type="GO" id="GO:0006857">
    <property type="term" value="P:oligopeptide transport"/>
    <property type="evidence" value="ECO:0007669"/>
    <property type="project" value="InterPro"/>
</dbReference>
<evidence type="ECO:0000256" key="1">
    <source>
        <dbReference type="ARBA" id="ARBA00004141"/>
    </source>
</evidence>
<dbReference type="EMBL" id="QVQW01000016">
    <property type="protein sequence ID" value="RKU46176.1"/>
    <property type="molecule type" value="Genomic_DNA"/>
</dbReference>
<proteinExistence type="inferred from homology"/>
<comment type="subcellular location">
    <subcellularLocation>
        <location evidence="1 6">Membrane</location>
        <topology evidence="1 6">Multi-pass membrane protein</topology>
    </subcellularLocation>
</comment>
<keyword evidence="6" id="KW-0813">Transport</keyword>
<dbReference type="AlphaFoldDB" id="A0A420YE65"/>
<feature type="transmembrane region" description="Helical" evidence="7">
    <location>
        <begin position="46"/>
        <end position="64"/>
    </location>
</feature>
<dbReference type="Pfam" id="PF00854">
    <property type="entry name" value="PTR2"/>
    <property type="match status" value="1"/>
</dbReference>
<evidence type="ECO:0000256" key="3">
    <source>
        <dbReference type="ARBA" id="ARBA00022692"/>
    </source>
</evidence>
<dbReference type="InterPro" id="IPR036259">
    <property type="entry name" value="MFS_trans_sf"/>
</dbReference>
<keyword evidence="3 6" id="KW-0812">Transmembrane</keyword>
<dbReference type="OrthoDB" id="8904098at2759"/>
<name>A0A420YE65_9PEZI</name>